<evidence type="ECO:0000313" key="7">
    <source>
        <dbReference type="Proteomes" id="UP000886750"/>
    </source>
</evidence>
<dbReference type="EMBL" id="DXCQ01000028">
    <property type="protein sequence ID" value="HIY96708.1"/>
    <property type="molecule type" value="Genomic_DNA"/>
</dbReference>
<keyword evidence="3" id="KW-0378">Hydrolase</keyword>
<dbReference type="Proteomes" id="UP000886750">
    <property type="component" value="Unassembled WGS sequence"/>
</dbReference>
<dbReference type="Pfam" id="PF17389">
    <property type="entry name" value="Bac_rhamnosid6H"/>
    <property type="match status" value="1"/>
</dbReference>
<gene>
    <name evidence="6" type="ORF">H9729_03390</name>
</gene>
<organism evidence="6 7">
    <name type="scientific">Candidatus Borkfalkia excrementigallinarum</name>
    <dbReference type="NCBI Taxonomy" id="2838506"/>
    <lineage>
        <taxon>Bacteria</taxon>
        <taxon>Bacillati</taxon>
        <taxon>Bacillota</taxon>
        <taxon>Clostridia</taxon>
        <taxon>Christensenellales</taxon>
        <taxon>Christensenellaceae</taxon>
        <taxon>Candidatus Borkfalkia</taxon>
    </lineage>
</organism>
<accession>A0A9D2CSX1</accession>
<name>A0A9D2CSX1_9FIRM</name>
<reference evidence="6" key="2">
    <citation type="submission" date="2021-04" db="EMBL/GenBank/DDBJ databases">
        <authorList>
            <person name="Gilroy R."/>
        </authorList>
    </citation>
    <scope>NUCLEOTIDE SEQUENCE</scope>
    <source>
        <strain evidence="6">1345</strain>
    </source>
</reference>
<evidence type="ECO:0000313" key="6">
    <source>
        <dbReference type="EMBL" id="HIY96708.1"/>
    </source>
</evidence>
<dbReference type="InterPro" id="IPR012341">
    <property type="entry name" value="6hp_glycosidase-like_sf"/>
</dbReference>
<comment type="catalytic activity">
    <reaction evidence="1">
        <text>Hydrolysis of terminal non-reducing alpha-L-rhamnose residues in alpha-L-rhamnosides.</text>
        <dbReference type="EC" id="3.2.1.40"/>
    </reaction>
</comment>
<dbReference type="AlphaFoldDB" id="A0A9D2CSX1"/>
<dbReference type="GO" id="GO:0030596">
    <property type="term" value="F:alpha-L-rhamnosidase activity"/>
    <property type="evidence" value="ECO:0007669"/>
    <property type="project" value="UniProtKB-EC"/>
</dbReference>
<proteinExistence type="predicted"/>
<dbReference type="InterPro" id="IPR008928">
    <property type="entry name" value="6-hairpin_glycosidase_sf"/>
</dbReference>
<reference evidence="6" key="1">
    <citation type="journal article" date="2021" name="PeerJ">
        <title>Extensive microbial diversity within the chicken gut microbiome revealed by metagenomics and culture.</title>
        <authorList>
            <person name="Gilroy R."/>
            <person name="Ravi A."/>
            <person name="Getino M."/>
            <person name="Pursley I."/>
            <person name="Horton D.L."/>
            <person name="Alikhan N.F."/>
            <person name="Baker D."/>
            <person name="Gharbi K."/>
            <person name="Hall N."/>
            <person name="Watson M."/>
            <person name="Adriaenssens E.M."/>
            <person name="Foster-Nyarko E."/>
            <person name="Jarju S."/>
            <person name="Secka A."/>
            <person name="Antonio M."/>
            <person name="Oren A."/>
            <person name="Chaudhuri R.R."/>
            <person name="La Ragione R."/>
            <person name="Hildebrand F."/>
            <person name="Pallen M.J."/>
        </authorList>
    </citation>
    <scope>NUCLEOTIDE SEQUENCE</scope>
    <source>
        <strain evidence="6">1345</strain>
    </source>
</reference>
<dbReference type="Gene3D" id="2.60.420.10">
    <property type="entry name" value="Maltose phosphorylase, domain 3"/>
    <property type="match status" value="1"/>
</dbReference>
<comment type="caution">
    <text evidence="6">The sequence shown here is derived from an EMBL/GenBank/DDBJ whole genome shotgun (WGS) entry which is preliminary data.</text>
</comment>
<dbReference type="InterPro" id="IPR035396">
    <property type="entry name" value="Bac_rhamnosid6H"/>
</dbReference>
<feature type="domain" description="Alpha-L-rhamnosidase six-hairpin glycosidase" evidence="4">
    <location>
        <begin position="5"/>
        <end position="259"/>
    </location>
</feature>
<dbReference type="Pfam" id="PF17390">
    <property type="entry name" value="Bac_rhamnosid_C"/>
    <property type="match status" value="1"/>
</dbReference>
<dbReference type="EC" id="3.2.1.40" evidence="2"/>
<evidence type="ECO:0000256" key="1">
    <source>
        <dbReference type="ARBA" id="ARBA00001445"/>
    </source>
</evidence>
<feature type="domain" description="Alpha-L-rhamnosidase C-terminal" evidence="5">
    <location>
        <begin position="270"/>
        <end position="333"/>
    </location>
</feature>
<evidence type="ECO:0000256" key="2">
    <source>
        <dbReference type="ARBA" id="ARBA00012652"/>
    </source>
</evidence>
<protein>
    <recommendedName>
        <fullName evidence="2">alpha-L-rhamnosidase</fullName>
        <ecNumber evidence="2">3.2.1.40</ecNumber>
    </recommendedName>
</protein>
<dbReference type="InterPro" id="IPR035398">
    <property type="entry name" value="Bac_rhamnosid_C"/>
</dbReference>
<evidence type="ECO:0000259" key="4">
    <source>
        <dbReference type="Pfam" id="PF17389"/>
    </source>
</evidence>
<dbReference type="GO" id="GO:0005975">
    <property type="term" value="P:carbohydrate metabolic process"/>
    <property type="evidence" value="ECO:0007669"/>
    <property type="project" value="InterPro"/>
</dbReference>
<evidence type="ECO:0000256" key="3">
    <source>
        <dbReference type="ARBA" id="ARBA00022801"/>
    </source>
</evidence>
<sequence>MKSVDFGILIPYRFYKQYDDIAILKEYYGGMRRYAEFIIGRMGRKTLLSKPLHLKHKYRKYAINCGQAYGEWAEPADVHPMHWTDMILPKPEVATAYASWMMKLMSEIAGMLGKREDEKRYAFYAGKTKEAYRAIRQTAEYPLDTDRQAMLVRPLYLDLLDERQTKYAKEHLIKAMGNYGWRVGTGFLSTPLILDVLADIDVEYAYKLLENEEMPGWLFMPKIGATTIWESWEGTQAQGGIASLDHYSKGAVLEWVFSKMCGITVAGENKFRIAPMPGGRFSFVKTTYKSVYGEVTSGWEKTESGWKYFFCVPSNTMAEVVLPDGRKKTVAAGRYVF</sequence>
<dbReference type="Gene3D" id="1.50.10.10">
    <property type="match status" value="1"/>
</dbReference>
<dbReference type="InterPro" id="IPR016007">
    <property type="entry name" value="Alpha_rhamnosid"/>
</dbReference>
<dbReference type="PANTHER" id="PTHR33307:SF6">
    <property type="entry name" value="ALPHA-RHAMNOSIDASE (EUROFUNG)-RELATED"/>
    <property type="match status" value="1"/>
</dbReference>
<dbReference type="SUPFAM" id="SSF48208">
    <property type="entry name" value="Six-hairpin glycosidases"/>
    <property type="match status" value="1"/>
</dbReference>
<dbReference type="PANTHER" id="PTHR33307">
    <property type="entry name" value="ALPHA-RHAMNOSIDASE (EUROFUNG)"/>
    <property type="match status" value="1"/>
</dbReference>
<evidence type="ECO:0000259" key="5">
    <source>
        <dbReference type="Pfam" id="PF17390"/>
    </source>
</evidence>